<dbReference type="GeneID" id="108566363"/>
<dbReference type="InterPro" id="IPR033906">
    <property type="entry name" value="Lipase_N"/>
</dbReference>
<dbReference type="Proteomes" id="UP000695000">
    <property type="component" value="Unplaced"/>
</dbReference>
<comment type="subcellular location">
    <subcellularLocation>
        <location evidence="1">Secreted</location>
    </subcellularLocation>
</comment>
<evidence type="ECO:0000256" key="2">
    <source>
        <dbReference type="ARBA" id="ARBA00010701"/>
    </source>
</evidence>
<reference evidence="8" key="1">
    <citation type="submission" date="2025-08" db="UniProtKB">
        <authorList>
            <consortium name="RefSeq"/>
        </authorList>
    </citation>
    <scope>IDENTIFICATION</scope>
    <source>
        <tissue evidence="8">Whole Larva</tissue>
    </source>
</reference>
<comment type="similarity">
    <text evidence="2 4">Belongs to the AB hydrolase superfamily. Lipase family.</text>
</comment>
<feature type="domain" description="Lipase" evidence="6">
    <location>
        <begin position="18"/>
        <end position="294"/>
    </location>
</feature>
<dbReference type="CDD" id="cd00707">
    <property type="entry name" value="Pancreat_lipase_like"/>
    <property type="match status" value="1"/>
</dbReference>
<protein>
    <submittedName>
        <fullName evidence="8">Lipoprotein lipase-like</fullName>
    </submittedName>
</protein>
<dbReference type="Gene3D" id="3.40.50.1820">
    <property type="entry name" value="alpha/beta hydrolase"/>
    <property type="match status" value="1"/>
</dbReference>
<evidence type="ECO:0000259" key="6">
    <source>
        <dbReference type="Pfam" id="PF00151"/>
    </source>
</evidence>
<dbReference type="Pfam" id="PF00151">
    <property type="entry name" value="Lipase"/>
    <property type="match status" value="1"/>
</dbReference>
<keyword evidence="3" id="KW-0964">Secreted</keyword>
<sequence>MLLFVLLIFIGGGDAVARFYLLNRQSPNSKTEITDENVHLVKANLSVKFIIHGFKASSNSSWYTNMTDAYLLRYDCNVIQVDWKEEAKQLYPTSVKNTKIIGKSVAEFIVKLNKTLGLGLEKVHLVGHSLGGHVSGFAGKNVQHLIGKKIDRISGLDPAGPGFLTKSAKHRLAVGDANFVDVTHTDRLILGYPAPLGNVDFMPNGGIRPQPGCTLVTEDFQFNQNFSLSCSHSRSELYFIQSINDDDQVAYRCNNYIRYKKNLCSMNEKTIYGEDVDRNATGTFYFRTTADAPYFTQSPTRTTIQPITLT</sequence>
<feature type="signal peptide" evidence="5">
    <location>
        <begin position="1"/>
        <end position="15"/>
    </location>
</feature>
<organism evidence="7 8">
    <name type="scientific">Nicrophorus vespilloides</name>
    <name type="common">Boreal carrion beetle</name>
    <dbReference type="NCBI Taxonomy" id="110193"/>
    <lineage>
        <taxon>Eukaryota</taxon>
        <taxon>Metazoa</taxon>
        <taxon>Ecdysozoa</taxon>
        <taxon>Arthropoda</taxon>
        <taxon>Hexapoda</taxon>
        <taxon>Insecta</taxon>
        <taxon>Pterygota</taxon>
        <taxon>Neoptera</taxon>
        <taxon>Endopterygota</taxon>
        <taxon>Coleoptera</taxon>
        <taxon>Polyphaga</taxon>
        <taxon>Staphyliniformia</taxon>
        <taxon>Silphidae</taxon>
        <taxon>Nicrophorinae</taxon>
        <taxon>Nicrophorus</taxon>
    </lineage>
</organism>
<evidence type="ECO:0000256" key="1">
    <source>
        <dbReference type="ARBA" id="ARBA00004613"/>
    </source>
</evidence>
<dbReference type="InterPro" id="IPR029058">
    <property type="entry name" value="AB_hydrolase_fold"/>
</dbReference>
<dbReference type="InterPro" id="IPR000734">
    <property type="entry name" value="TAG_lipase"/>
</dbReference>
<proteinExistence type="inferred from homology"/>
<evidence type="ECO:0000256" key="3">
    <source>
        <dbReference type="ARBA" id="ARBA00022525"/>
    </source>
</evidence>
<dbReference type="InterPro" id="IPR013818">
    <property type="entry name" value="Lipase"/>
</dbReference>
<name>A0ABM1N4F1_NICVS</name>
<dbReference type="PANTHER" id="PTHR11610:SF173">
    <property type="entry name" value="LIPASE DOMAIN-CONTAINING PROTEIN-RELATED"/>
    <property type="match status" value="1"/>
</dbReference>
<gene>
    <name evidence="8" type="primary">LOC108566363</name>
</gene>
<evidence type="ECO:0000256" key="5">
    <source>
        <dbReference type="SAM" id="SignalP"/>
    </source>
</evidence>
<keyword evidence="5" id="KW-0732">Signal</keyword>
<dbReference type="SUPFAM" id="SSF53474">
    <property type="entry name" value="alpha/beta-Hydrolases"/>
    <property type="match status" value="1"/>
</dbReference>
<accession>A0ABM1N4F1</accession>
<evidence type="ECO:0000313" key="7">
    <source>
        <dbReference type="Proteomes" id="UP000695000"/>
    </source>
</evidence>
<evidence type="ECO:0000313" key="8">
    <source>
        <dbReference type="RefSeq" id="XP_017781701.1"/>
    </source>
</evidence>
<keyword evidence="7" id="KW-1185">Reference proteome</keyword>
<dbReference type="PRINTS" id="PR00821">
    <property type="entry name" value="TAGLIPASE"/>
</dbReference>
<dbReference type="PANTHER" id="PTHR11610">
    <property type="entry name" value="LIPASE"/>
    <property type="match status" value="1"/>
</dbReference>
<feature type="chain" id="PRO_5047004315" evidence="5">
    <location>
        <begin position="16"/>
        <end position="310"/>
    </location>
</feature>
<dbReference type="RefSeq" id="XP_017781701.1">
    <property type="nucleotide sequence ID" value="XM_017926212.1"/>
</dbReference>
<evidence type="ECO:0000256" key="4">
    <source>
        <dbReference type="RuleBase" id="RU004262"/>
    </source>
</evidence>